<keyword evidence="1" id="KW-0732">Signal</keyword>
<keyword evidence="4" id="KW-1185">Reference proteome</keyword>
<reference evidence="3 4" key="2">
    <citation type="journal article" date="2016" name="Genome Announc.">
        <title>Draft Genome Sequence of Erythromycin- and Oxytetracycline-Sensitive Nocardia seriolae Strain U-1 (NBRC 110359).</title>
        <authorList>
            <person name="Imajoh M."/>
            <person name="Sukeda M."/>
            <person name="Shimizu M."/>
            <person name="Yamane J."/>
            <person name="Ohnishi K."/>
            <person name="Oshima S."/>
        </authorList>
    </citation>
    <scope>NUCLEOTIDE SEQUENCE [LARGE SCALE GENOMIC DNA]</scope>
    <source>
        <strain evidence="3 4">U-1</strain>
    </source>
</reference>
<dbReference type="GeneID" id="93376747"/>
<dbReference type="InterPro" id="IPR011048">
    <property type="entry name" value="Haem_d1_sf"/>
</dbReference>
<feature type="signal peptide" evidence="1">
    <location>
        <begin position="1"/>
        <end position="36"/>
    </location>
</feature>
<dbReference type="Proteomes" id="UP000037179">
    <property type="component" value="Unassembled WGS sequence"/>
</dbReference>
<sequence>MSTHVRSHAPGPLWRAAVLFATCVTTLFLTSATALANPSISGSTSGPGGPIWIPNYGTGSVLRVDPDTLSVQQEVPAVGDHPMVIKALPDGSRMFVGNFGPGNPLTWNVSVIDMPSGQVVKRIPTLGAPYATIILSKDARYLFVPTSLSMTQVIDTQTLEVVRTIPVLLPPGPAHIEVSPDGSSIYVMAATGVLTKYDAYTGAVQAPPLFLNGSTPGWGALSADGSTIYTVNFWSGVTMVDVATWTVKKTVFMDLWAEPISATLSPDGTQLWVCLYNSDEVIILDARTGDEINRFKTDGAAVYAGFSPDGKTAYLSTVSDGAPLIYFSPLAGWYKAKQQAWDPFMANLANLDTSLVAYDTATLTPIRSYTTKGAFVAGVYPG</sequence>
<evidence type="ECO:0000313" key="2">
    <source>
        <dbReference type="EMBL" id="APB00295.1"/>
    </source>
</evidence>
<evidence type="ECO:0000313" key="4">
    <source>
        <dbReference type="Proteomes" id="UP000037179"/>
    </source>
</evidence>
<dbReference type="PANTHER" id="PTHR47197:SF3">
    <property type="entry name" value="DIHYDRO-HEME D1 DEHYDROGENASE"/>
    <property type="match status" value="1"/>
</dbReference>
<evidence type="ECO:0000256" key="1">
    <source>
        <dbReference type="SAM" id="SignalP"/>
    </source>
</evidence>
<evidence type="ECO:0000313" key="3">
    <source>
        <dbReference type="EMBL" id="GAP28652.1"/>
    </source>
</evidence>
<dbReference type="Gene3D" id="2.130.10.10">
    <property type="entry name" value="YVTN repeat-like/Quinoprotein amine dehydrogenase"/>
    <property type="match status" value="2"/>
</dbReference>
<dbReference type="EMBL" id="CP017839">
    <property type="protein sequence ID" value="APB00295.1"/>
    <property type="molecule type" value="Genomic_DNA"/>
</dbReference>
<dbReference type="InterPro" id="IPR051200">
    <property type="entry name" value="Host-pathogen_enzymatic-act"/>
</dbReference>
<dbReference type="PANTHER" id="PTHR47197">
    <property type="entry name" value="PROTEIN NIRF"/>
    <property type="match status" value="1"/>
</dbReference>
<dbReference type="KEGG" id="nsr:NS506_06259"/>
<organism evidence="3 4">
    <name type="scientific">Nocardia seriolae</name>
    <dbReference type="NCBI Taxonomy" id="37332"/>
    <lineage>
        <taxon>Bacteria</taxon>
        <taxon>Bacillati</taxon>
        <taxon>Actinomycetota</taxon>
        <taxon>Actinomycetes</taxon>
        <taxon>Mycobacteriales</taxon>
        <taxon>Nocardiaceae</taxon>
        <taxon>Nocardia</taxon>
    </lineage>
</organism>
<dbReference type="EMBL" id="BBYQ01000040">
    <property type="protein sequence ID" value="GAP28652.1"/>
    <property type="molecule type" value="Genomic_DNA"/>
</dbReference>
<reference evidence="4" key="1">
    <citation type="submission" date="2015-07" db="EMBL/GenBank/DDBJ databases">
        <title>Nocardia seriolae U-1 whole genome shotgun sequence.</title>
        <authorList>
            <person name="Imajoh M."/>
            <person name="Fukumoto Y."/>
            <person name="Sukeda M."/>
            <person name="Yamane J."/>
            <person name="Yamasaki K."/>
            <person name="Shimizu M."/>
            <person name="Ohnishi K."/>
            <person name="Oshima S."/>
        </authorList>
    </citation>
    <scope>NUCLEOTIDE SEQUENCE [LARGE SCALE GENOMIC DNA]</scope>
    <source>
        <strain evidence="4">U-1</strain>
    </source>
</reference>
<accession>A0A0B8N439</accession>
<dbReference type="OrthoDB" id="9774579at2"/>
<name>A0A0B8N439_9NOCA</name>
<evidence type="ECO:0008006" key="6">
    <source>
        <dbReference type="Google" id="ProtNLM"/>
    </source>
</evidence>
<reference evidence="2 5" key="3">
    <citation type="submission" date="2016-10" db="EMBL/GenBank/DDBJ databases">
        <title>Genome sequence of Nocardia seriolae strain EM150506, isolated from Anguila japonica.</title>
        <authorList>
            <person name="Han H.-J."/>
        </authorList>
    </citation>
    <scope>NUCLEOTIDE SEQUENCE [LARGE SCALE GENOMIC DNA]</scope>
    <source>
        <strain evidence="2 5">EM150506</strain>
    </source>
</reference>
<dbReference type="RefSeq" id="WP_033087634.1">
    <property type="nucleotide sequence ID" value="NZ_AP017900.1"/>
</dbReference>
<gene>
    <name evidence="2" type="ORF">NS506_06259</name>
    <name evidence="3" type="ORF">NSK11_contig00040-0006</name>
</gene>
<protein>
    <recommendedName>
        <fullName evidence="6">YncE family protein</fullName>
    </recommendedName>
</protein>
<dbReference type="AlphaFoldDB" id="A0A0B8N439"/>
<dbReference type="SUPFAM" id="SSF51004">
    <property type="entry name" value="C-terminal (heme d1) domain of cytochrome cd1-nitrite reductase"/>
    <property type="match status" value="1"/>
</dbReference>
<evidence type="ECO:0000313" key="5">
    <source>
        <dbReference type="Proteomes" id="UP000180166"/>
    </source>
</evidence>
<dbReference type="Proteomes" id="UP000180166">
    <property type="component" value="Chromosome"/>
</dbReference>
<proteinExistence type="predicted"/>
<feature type="chain" id="PRO_5014509374" description="YncE family protein" evidence="1">
    <location>
        <begin position="37"/>
        <end position="382"/>
    </location>
</feature>
<dbReference type="InterPro" id="IPR015943">
    <property type="entry name" value="WD40/YVTN_repeat-like_dom_sf"/>
</dbReference>